<evidence type="ECO:0000256" key="3">
    <source>
        <dbReference type="ARBA" id="ARBA00022989"/>
    </source>
</evidence>
<dbReference type="Gene3D" id="1.10.1200.120">
    <property type="entry name" value="Large-conductance mechanosensitive channel, MscL, domain 1"/>
    <property type="match status" value="1"/>
</dbReference>
<keyword evidence="2 5" id="KW-0812">Transmembrane</keyword>
<feature type="transmembrane region" description="Helical" evidence="5">
    <location>
        <begin position="71"/>
        <end position="93"/>
    </location>
</feature>
<evidence type="ECO:0000256" key="5">
    <source>
        <dbReference type="SAM" id="Phobius"/>
    </source>
</evidence>
<reference evidence="6 7" key="1">
    <citation type="journal article" date="2007" name="Appl. Environ. Microbiol.">
        <title>Isolation of key methanogens for global methane emission from rice paddy fields: a novel isolate affiliated with the clone cluster rice cluster I.</title>
        <authorList>
            <person name="Sakai S."/>
            <person name="Imachi H."/>
            <person name="Sekiguchi Y."/>
            <person name="Ohashi A."/>
            <person name="Harada H."/>
            <person name="Kamagata Y."/>
        </authorList>
    </citation>
    <scope>NUCLEOTIDE SEQUENCE [LARGE SCALE GENOMIC DNA]</scope>
    <source>
        <strain evidence="7">DSM 17711 / JCM 13418 / NBRC 101707 / SANAE</strain>
    </source>
</reference>
<dbReference type="SUPFAM" id="SSF81330">
    <property type="entry name" value="Gated mechanosensitive channel"/>
    <property type="match status" value="1"/>
</dbReference>
<keyword evidence="7" id="KW-1185">Reference proteome</keyword>
<reference evidence="6 7" key="2">
    <citation type="journal article" date="2008" name="Int. J. Syst. Evol. Microbiol.">
        <title>Methanocella paludicola gen. nov., sp. nov., a methane-producing archaeon, the first isolate of the lineage 'Rice Cluster I', and proposal of the new archaeal order Methanocellales ord. nov.</title>
        <authorList>
            <person name="Sakai S."/>
            <person name="Imachi H."/>
            <person name="Hanada S."/>
            <person name="Ohashi A."/>
            <person name="Harada H."/>
            <person name="Kamagata Y."/>
        </authorList>
    </citation>
    <scope>NUCLEOTIDE SEQUENCE [LARGE SCALE GENOMIC DNA]</scope>
    <source>
        <strain evidence="7">DSM 17711 / JCM 13418 / NBRC 101707 / SANAE</strain>
    </source>
</reference>
<dbReference type="AlphaFoldDB" id="D1YYF3"/>
<dbReference type="OrthoDB" id="137361at2157"/>
<comment type="subcellular location">
    <subcellularLocation>
        <location evidence="1">Membrane</location>
        <topology evidence="1">Multi-pass membrane protein</topology>
    </subcellularLocation>
</comment>
<keyword evidence="4 5" id="KW-0472">Membrane</keyword>
<dbReference type="PANTHER" id="PTHR30266">
    <property type="entry name" value="MECHANOSENSITIVE CHANNEL MSCL"/>
    <property type="match status" value="1"/>
</dbReference>
<evidence type="ECO:0000256" key="2">
    <source>
        <dbReference type="ARBA" id="ARBA00022692"/>
    </source>
</evidence>
<dbReference type="PATRIC" id="fig|304371.9.peg.1440"/>
<dbReference type="STRING" id="304371.MCP_1403"/>
<dbReference type="GO" id="GO:0008381">
    <property type="term" value="F:mechanosensitive monoatomic ion channel activity"/>
    <property type="evidence" value="ECO:0007669"/>
    <property type="project" value="TreeGrafter"/>
</dbReference>
<evidence type="ECO:0000313" key="7">
    <source>
        <dbReference type="Proteomes" id="UP000001882"/>
    </source>
</evidence>
<feature type="transmembrane region" description="Helical" evidence="5">
    <location>
        <begin position="44"/>
        <end position="65"/>
    </location>
</feature>
<accession>D1YYF3</accession>
<organism evidence="6 7">
    <name type="scientific">Methanocella paludicola (strain DSM 17711 / JCM 13418 / NBRC 101707 / SANAE)</name>
    <dbReference type="NCBI Taxonomy" id="304371"/>
    <lineage>
        <taxon>Archaea</taxon>
        <taxon>Methanobacteriati</taxon>
        <taxon>Methanobacteriota</taxon>
        <taxon>Stenosarchaea group</taxon>
        <taxon>Methanomicrobia</taxon>
        <taxon>Methanocellales</taxon>
        <taxon>Methanocellaceae</taxon>
        <taxon>Methanocella</taxon>
    </lineage>
</organism>
<evidence type="ECO:0000256" key="4">
    <source>
        <dbReference type="ARBA" id="ARBA00023136"/>
    </source>
</evidence>
<dbReference type="Pfam" id="PF01741">
    <property type="entry name" value="MscL"/>
    <property type="match status" value="1"/>
</dbReference>
<dbReference type="InterPro" id="IPR036019">
    <property type="entry name" value="MscL_channel"/>
</dbReference>
<dbReference type="GO" id="GO:0016020">
    <property type="term" value="C:membrane"/>
    <property type="evidence" value="ECO:0007669"/>
    <property type="project" value="UniProtKB-SubCell"/>
</dbReference>
<evidence type="ECO:0000256" key="1">
    <source>
        <dbReference type="ARBA" id="ARBA00004141"/>
    </source>
</evidence>
<gene>
    <name evidence="6" type="ordered locus">MCP_1403</name>
</gene>
<protein>
    <submittedName>
        <fullName evidence="6">Large-conductance mechanosensitive channel</fullName>
    </submittedName>
</protein>
<sequence>MGIMQDFKEFLNEYKVMGLAVAFIMGVAATALIQALVNDIIMPIIGRLIPGGAWQTATLDIAGMLFKWGDFLSQVINFVIIAFVVFLIAKFIMGEKKVTKK</sequence>
<proteinExistence type="predicted"/>
<feature type="transmembrane region" description="Helical" evidence="5">
    <location>
        <begin position="16"/>
        <end position="37"/>
    </location>
</feature>
<dbReference type="InterPro" id="IPR037673">
    <property type="entry name" value="MSC/AndL"/>
</dbReference>
<dbReference type="eggNOG" id="arCOG05213">
    <property type="taxonomic scope" value="Archaea"/>
</dbReference>
<evidence type="ECO:0000313" key="6">
    <source>
        <dbReference type="EMBL" id="BAI61475.1"/>
    </source>
</evidence>
<dbReference type="InParanoid" id="D1YYF3"/>
<dbReference type="EMBL" id="AP011532">
    <property type="protein sequence ID" value="BAI61475.1"/>
    <property type="molecule type" value="Genomic_DNA"/>
</dbReference>
<dbReference type="KEGG" id="mpd:MCP_1403"/>
<reference evidence="7" key="3">
    <citation type="journal article" date="2011" name="PLoS ONE">
        <title>Genome sequence of a mesophilic hydrogenotrophic methanogen Methanocella paludicola, the first cultivated representative of the order Methanocellales.</title>
        <authorList>
            <person name="Sakai S."/>
            <person name="Takaki Y."/>
            <person name="Shimamura S."/>
            <person name="Sekine M."/>
            <person name="Tajima T."/>
            <person name="Kosugi H."/>
            <person name="Ichikawa N."/>
            <person name="Tasumi E."/>
            <person name="Hiraki A.T."/>
            <person name="Shimizu A."/>
            <person name="Kato Y."/>
            <person name="Nishiko R."/>
            <person name="Mori K."/>
            <person name="Fujita N."/>
            <person name="Imachi H."/>
            <person name="Takai K."/>
        </authorList>
    </citation>
    <scope>NUCLEOTIDE SEQUENCE [LARGE SCALE GENOMIC DNA]</scope>
    <source>
        <strain evidence="7">DSM 17711 / JCM 13418 / NBRC 101707 / SANAE</strain>
    </source>
</reference>
<name>D1YYF3_METPS</name>
<dbReference type="Proteomes" id="UP000001882">
    <property type="component" value="Chromosome"/>
</dbReference>
<dbReference type="PANTHER" id="PTHR30266:SF2">
    <property type="entry name" value="LARGE-CONDUCTANCE MECHANOSENSITIVE CHANNEL"/>
    <property type="match status" value="1"/>
</dbReference>
<keyword evidence="3 5" id="KW-1133">Transmembrane helix</keyword>